<protein>
    <submittedName>
        <fullName evidence="4">Double-stranded RNA-specific editase 1</fullName>
    </submittedName>
</protein>
<dbReference type="InterPro" id="IPR014720">
    <property type="entry name" value="dsRBD_dom"/>
</dbReference>
<dbReference type="PANTHER" id="PTHR46205">
    <property type="entry name" value="LOQUACIOUS, ISOFORM B"/>
    <property type="match status" value="1"/>
</dbReference>
<dbReference type="InParanoid" id="K1QHX0"/>
<dbReference type="GO" id="GO:0030422">
    <property type="term" value="P:siRNA processing"/>
    <property type="evidence" value="ECO:0007669"/>
    <property type="project" value="TreeGrafter"/>
</dbReference>
<sequence length="1518" mass="169961">MAVWTDIKEILFPSCDKNCEIVLEELKKTVNYPKHEKYMYPCSPRDHVAFLRQFRYVAIGTLLVQINKIDCNQVLWERVLKRHISPENDDHFCCSPATKGKSSRTVKEEGAFTVLKFHKVFVDRKSKSVQSSQAFVIPAFVGEKNQSGTTRHFIPLYLLGNNVPNVRKHLVDFCGHHIVRSDNPYTHCCSVEEAREITIWQFNKFGGWGGHWRHLTTRDLLVSFEKCIDYLETHCNYLTVTRTSEDSVKIKMEVGAVQAAESVKSADVSFKKVKPKNTNSLFPNLFDNYQGLSPKSIPIGSNLLDSKERCTLEKKRQRIKSPKDDTVVKWTLNSTAEKTVGNLQGTEGTSKANNLPRSSTSATSNLIMSDTKIKQEMQSEVRHMCSSGKPSAGPPDINRCKATQVNLPGSKITGSRAKSTIASRTNRSRNDTVDDQTLMKLVSCNPFKHSIKALKAIREMNLHKEGKSTEDGGSTGFEKYRSGDMKEKSPSKTKQIEKVILLPVITDKTSIGKQQSQVAKEQSGEKRFELPKNIPGSENPLSLLRKLVKENTSSDDGYKERFTSEVDVTSNTSKTIPDATKSLATNTSCSEMNISSFCCAQRKNSSACGKLIKANTAKSGRTCQGKAKTCTEAWVKPKTCDLKIADDLHTNFHKGVLKSKDWDCLKKSSAGRRVSFEIDDMAGKNHQGDQLLKSEKCDMISENERKTVTMNMHTKKDVSLQVEKHGAVEKHDPIEGEVLKSVVETKHKDDDLTASTTDDLKFHPKKRWAKHFLTVNSCSDEELDVENIEVTAEKPRTGKINECEEDDDEANDPPTCFDIENDARDRAVFEQRSSEIFLLKDINVDHEEVVEEKSENEINVIKMSDSDLLLNEAKMNLVSQQYLQCAESTSDSTLDGKALTIDAEQDRTEAKKHETCHTGNNKREVIRENPDKQIKTTTTTEKESQTDDIDQKSSFKNIKMYKQTSKKSIDICNQKKGKKKQKKCATSSKKGKTAKKGKPKVTKSACSVENESDEVLKAIRIQNVIEEQKRILNILTKRKYVEPRNFDKTEKERGHKDVSKDDLVDIEAGIFSRGTSAVTSSQLLETVKQSDDLGRKKGIRIKRKNKIEIKQEGSGVTPDGQTGASCSSSINPALEIDTYDIGYDVFRDDSGTEIGGLVLHPKFLLPYVLVNGFQYVTLADACKLFPGCKKSCRILRNVLKREPSLQLTNCTWEELYVLDLIYYAKGRRVVTGDPLVRFDVLIGRYDDLLLCVTMEQAGQSDQTWQDPSKVKAENINSVYQSYVQYPTGHLPRQQQAAPNNQPKLSNKNPVMHLNELRKGLTYDIQAVTTTTEEEMVVVTTEASKSGGEDDVQAVAITPENVNKKKKKQQEMAYSCHVTVDGEQFTGTGKSQKVAKQEACKYALLKKFNILYVPGYENISDDTNIFNAVKRKAPPKQNGPSPKKQKSSVPKNALMVLNETKPGLSYNVMSQTGPVHAPTFVISVEIEGQTFTGTGTSKKSARLATAQNACNALNLEYTS</sequence>
<feature type="region of interest" description="Disordered" evidence="2">
    <location>
        <begin position="342"/>
        <end position="363"/>
    </location>
</feature>
<dbReference type="PROSITE" id="PS50137">
    <property type="entry name" value="DS_RBD"/>
    <property type="match status" value="2"/>
</dbReference>
<reference evidence="4" key="1">
    <citation type="journal article" date="2012" name="Nature">
        <title>The oyster genome reveals stress adaptation and complexity of shell formation.</title>
        <authorList>
            <person name="Zhang G."/>
            <person name="Fang X."/>
            <person name="Guo X."/>
            <person name="Li L."/>
            <person name="Luo R."/>
            <person name="Xu F."/>
            <person name="Yang P."/>
            <person name="Zhang L."/>
            <person name="Wang X."/>
            <person name="Qi H."/>
            <person name="Xiong Z."/>
            <person name="Que H."/>
            <person name="Xie Y."/>
            <person name="Holland P.W."/>
            <person name="Paps J."/>
            <person name="Zhu Y."/>
            <person name="Wu F."/>
            <person name="Chen Y."/>
            <person name="Wang J."/>
            <person name="Peng C."/>
            <person name="Meng J."/>
            <person name="Yang L."/>
            <person name="Liu J."/>
            <person name="Wen B."/>
            <person name="Zhang N."/>
            <person name="Huang Z."/>
            <person name="Zhu Q."/>
            <person name="Feng Y."/>
            <person name="Mount A."/>
            <person name="Hedgecock D."/>
            <person name="Xu Z."/>
            <person name="Liu Y."/>
            <person name="Domazet-Loso T."/>
            <person name="Du Y."/>
            <person name="Sun X."/>
            <person name="Zhang S."/>
            <person name="Liu B."/>
            <person name="Cheng P."/>
            <person name="Jiang X."/>
            <person name="Li J."/>
            <person name="Fan D."/>
            <person name="Wang W."/>
            <person name="Fu W."/>
            <person name="Wang T."/>
            <person name="Wang B."/>
            <person name="Zhang J."/>
            <person name="Peng Z."/>
            <person name="Li Y."/>
            <person name="Li N."/>
            <person name="Wang J."/>
            <person name="Chen M."/>
            <person name="He Y."/>
            <person name="Tan F."/>
            <person name="Song X."/>
            <person name="Zheng Q."/>
            <person name="Huang R."/>
            <person name="Yang H."/>
            <person name="Du X."/>
            <person name="Chen L."/>
            <person name="Yang M."/>
            <person name="Gaffney P.M."/>
            <person name="Wang S."/>
            <person name="Luo L."/>
            <person name="She Z."/>
            <person name="Ming Y."/>
            <person name="Huang W."/>
            <person name="Zhang S."/>
            <person name="Huang B."/>
            <person name="Zhang Y."/>
            <person name="Qu T."/>
            <person name="Ni P."/>
            <person name="Miao G."/>
            <person name="Wang J."/>
            <person name="Wang Q."/>
            <person name="Steinberg C.E."/>
            <person name="Wang H."/>
            <person name="Li N."/>
            <person name="Qian L."/>
            <person name="Zhang G."/>
            <person name="Li Y."/>
            <person name="Yang H."/>
            <person name="Liu X."/>
            <person name="Wang J."/>
            <person name="Yin Y."/>
            <person name="Wang J."/>
        </authorList>
    </citation>
    <scope>NUCLEOTIDE SEQUENCE [LARGE SCALE GENOMIC DNA]</scope>
    <source>
        <strain evidence="4">05x7-T-G4-1.051#20</strain>
    </source>
</reference>
<proteinExistence type="predicted"/>
<feature type="domain" description="DRBM" evidence="3">
    <location>
        <begin position="1308"/>
        <end position="1408"/>
    </location>
</feature>
<evidence type="ECO:0000259" key="3">
    <source>
        <dbReference type="PROSITE" id="PS50137"/>
    </source>
</evidence>
<dbReference type="PANTHER" id="PTHR46205:SF3">
    <property type="entry name" value="LOQUACIOUS, ISOFORM B"/>
    <property type="match status" value="1"/>
</dbReference>
<evidence type="ECO:0000256" key="1">
    <source>
        <dbReference type="ARBA" id="ARBA00022884"/>
    </source>
</evidence>
<feature type="domain" description="DRBM" evidence="3">
    <location>
        <begin position="1448"/>
        <end position="1514"/>
    </location>
</feature>
<dbReference type="GO" id="GO:0003725">
    <property type="term" value="F:double-stranded RNA binding"/>
    <property type="evidence" value="ECO:0007669"/>
    <property type="project" value="TreeGrafter"/>
</dbReference>
<evidence type="ECO:0000313" key="4">
    <source>
        <dbReference type="EMBL" id="EKC21226.1"/>
    </source>
</evidence>
<dbReference type="GO" id="GO:0016442">
    <property type="term" value="C:RISC complex"/>
    <property type="evidence" value="ECO:0007669"/>
    <property type="project" value="TreeGrafter"/>
</dbReference>
<dbReference type="CDD" id="cd19865">
    <property type="entry name" value="DSRM_STRBP_RED-like_rpt1"/>
    <property type="match status" value="1"/>
</dbReference>
<dbReference type="Pfam" id="PF00035">
    <property type="entry name" value="dsrm"/>
    <property type="match status" value="2"/>
</dbReference>
<dbReference type="GO" id="GO:0070920">
    <property type="term" value="P:regulation of regulatory ncRNA processing"/>
    <property type="evidence" value="ECO:0007669"/>
    <property type="project" value="TreeGrafter"/>
</dbReference>
<dbReference type="SUPFAM" id="SSF54768">
    <property type="entry name" value="dsRNA-binding domain-like"/>
    <property type="match status" value="2"/>
</dbReference>
<name>K1QHX0_MAGGI</name>
<dbReference type="Gene3D" id="3.30.160.20">
    <property type="match status" value="2"/>
</dbReference>
<dbReference type="InterPro" id="IPR051247">
    <property type="entry name" value="RLC_Component"/>
</dbReference>
<dbReference type="GO" id="GO:0035197">
    <property type="term" value="F:siRNA binding"/>
    <property type="evidence" value="ECO:0007669"/>
    <property type="project" value="TreeGrafter"/>
</dbReference>
<feature type="region of interest" description="Disordered" evidence="2">
    <location>
        <begin position="465"/>
        <end position="492"/>
    </location>
</feature>
<dbReference type="GO" id="GO:0005737">
    <property type="term" value="C:cytoplasm"/>
    <property type="evidence" value="ECO:0007669"/>
    <property type="project" value="TreeGrafter"/>
</dbReference>
<accession>K1QHX0</accession>
<dbReference type="EMBL" id="JH816454">
    <property type="protein sequence ID" value="EKC21226.1"/>
    <property type="molecule type" value="Genomic_DNA"/>
</dbReference>
<dbReference type="GO" id="GO:0005634">
    <property type="term" value="C:nucleus"/>
    <property type="evidence" value="ECO:0007669"/>
    <property type="project" value="TreeGrafter"/>
</dbReference>
<gene>
    <name evidence="4" type="ORF">CGI_10004273</name>
</gene>
<evidence type="ECO:0000256" key="2">
    <source>
        <dbReference type="SAM" id="MobiDB-lite"/>
    </source>
</evidence>
<dbReference type="GO" id="GO:0070578">
    <property type="term" value="C:RISC-loading complex"/>
    <property type="evidence" value="ECO:0007669"/>
    <property type="project" value="TreeGrafter"/>
</dbReference>
<feature type="compositionally biased region" description="Basic and acidic residues" evidence="2">
    <location>
        <begin position="478"/>
        <end position="492"/>
    </location>
</feature>
<feature type="region of interest" description="Disordered" evidence="2">
    <location>
        <begin position="408"/>
        <end position="429"/>
    </location>
</feature>
<dbReference type="HOGENOM" id="CLU_247882_0_0_1"/>
<dbReference type="SMART" id="SM00358">
    <property type="entry name" value="DSRM"/>
    <property type="match status" value="2"/>
</dbReference>
<feature type="region of interest" description="Disordered" evidence="2">
    <location>
        <begin position="1430"/>
        <end position="1451"/>
    </location>
</feature>
<keyword evidence="1" id="KW-0694">RNA-binding</keyword>
<organism evidence="4">
    <name type="scientific">Magallana gigas</name>
    <name type="common">Pacific oyster</name>
    <name type="synonym">Crassostrea gigas</name>
    <dbReference type="NCBI Taxonomy" id="29159"/>
    <lineage>
        <taxon>Eukaryota</taxon>
        <taxon>Metazoa</taxon>
        <taxon>Spiralia</taxon>
        <taxon>Lophotrochozoa</taxon>
        <taxon>Mollusca</taxon>
        <taxon>Bivalvia</taxon>
        <taxon>Autobranchia</taxon>
        <taxon>Pteriomorphia</taxon>
        <taxon>Ostreida</taxon>
        <taxon>Ostreoidea</taxon>
        <taxon>Ostreidae</taxon>
        <taxon>Magallana</taxon>
    </lineage>
</organism>
<feature type="compositionally biased region" description="Polar residues" evidence="2">
    <location>
        <begin position="408"/>
        <end position="425"/>
    </location>
</feature>